<proteinExistence type="inferred from homology"/>
<dbReference type="RefSeq" id="WP_074950399.1">
    <property type="nucleotide sequence ID" value="NZ_FPBV01000004.1"/>
</dbReference>
<dbReference type="InterPro" id="IPR011008">
    <property type="entry name" value="Dimeric_a/b-barrel"/>
</dbReference>
<feature type="domain" description="YCII-related" evidence="2">
    <location>
        <begin position="6"/>
        <end position="84"/>
    </location>
</feature>
<reference evidence="4" key="1">
    <citation type="submission" date="2016-10" db="EMBL/GenBank/DDBJ databases">
        <authorList>
            <person name="Varghese N."/>
        </authorList>
    </citation>
    <scope>NUCLEOTIDE SEQUENCE [LARGE SCALE GENOMIC DNA]</scope>
    <source>
        <strain evidence="4">DSM 17980</strain>
    </source>
</reference>
<dbReference type="Proteomes" id="UP000183508">
    <property type="component" value="Unassembled WGS sequence"/>
</dbReference>
<dbReference type="STRING" id="392015.SAMN05421543_104187"/>
<gene>
    <name evidence="3" type="ORF">SAMN05421543_104187</name>
</gene>
<dbReference type="Gene3D" id="3.30.70.1060">
    <property type="entry name" value="Dimeric alpha+beta barrel"/>
    <property type="match status" value="1"/>
</dbReference>
<evidence type="ECO:0000259" key="2">
    <source>
        <dbReference type="Pfam" id="PF03795"/>
    </source>
</evidence>
<dbReference type="InterPro" id="IPR005545">
    <property type="entry name" value="YCII"/>
</dbReference>
<dbReference type="PANTHER" id="PTHR37828">
    <property type="entry name" value="GSR2449 PROTEIN"/>
    <property type="match status" value="1"/>
</dbReference>
<dbReference type="PANTHER" id="PTHR37828:SF1">
    <property type="entry name" value="YCII-RELATED DOMAIN-CONTAINING PROTEIN"/>
    <property type="match status" value="1"/>
</dbReference>
<protein>
    <submittedName>
        <fullName evidence="3">Uncharacterized conserved protein YciI, contains a putative active-site phosphohistidine</fullName>
    </submittedName>
</protein>
<name>A0A1I7HGR3_9BACL</name>
<keyword evidence="4" id="KW-1185">Reference proteome</keyword>
<accession>A0A1I7HGR3</accession>
<dbReference type="Pfam" id="PF03795">
    <property type="entry name" value="YCII"/>
    <property type="match status" value="1"/>
</dbReference>
<dbReference type="OrthoDB" id="162319at2"/>
<organism evidence="3 4">
    <name type="scientific">Alicyclobacillus macrosporangiidus</name>
    <dbReference type="NCBI Taxonomy" id="392015"/>
    <lineage>
        <taxon>Bacteria</taxon>
        <taxon>Bacillati</taxon>
        <taxon>Bacillota</taxon>
        <taxon>Bacilli</taxon>
        <taxon>Bacillales</taxon>
        <taxon>Alicyclobacillaceae</taxon>
        <taxon>Alicyclobacillus</taxon>
    </lineage>
</organism>
<evidence type="ECO:0000313" key="4">
    <source>
        <dbReference type="Proteomes" id="UP000183508"/>
    </source>
</evidence>
<dbReference type="EMBL" id="FPBV01000004">
    <property type="protein sequence ID" value="SFU59927.1"/>
    <property type="molecule type" value="Genomic_DNA"/>
</dbReference>
<evidence type="ECO:0000313" key="3">
    <source>
        <dbReference type="EMBL" id="SFU59927.1"/>
    </source>
</evidence>
<dbReference type="SUPFAM" id="SSF54909">
    <property type="entry name" value="Dimeric alpha+beta barrel"/>
    <property type="match status" value="1"/>
</dbReference>
<sequence>MNRQFIVHLSNKQRHLMTEELIQGHVSYLGELKRQGKLPLCGPCKDGTAIMILKADSQEEAEALLAGDPFTRANYYRDRRIVEVEEATLENNFLLDDVLVNLRNRS</sequence>
<dbReference type="AlphaFoldDB" id="A0A1I7HGR3"/>
<comment type="similarity">
    <text evidence="1">Belongs to the YciI family.</text>
</comment>
<evidence type="ECO:0000256" key="1">
    <source>
        <dbReference type="ARBA" id="ARBA00007689"/>
    </source>
</evidence>